<keyword evidence="2" id="KW-1185">Reference proteome</keyword>
<organism evidence="1 2">
    <name type="scientific">Bauhinia variegata</name>
    <name type="common">Purple orchid tree</name>
    <name type="synonym">Phanera variegata</name>
    <dbReference type="NCBI Taxonomy" id="167791"/>
    <lineage>
        <taxon>Eukaryota</taxon>
        <taxon>Viridiplantae</taxon>
        <taxon>Streptophyta</taxon>
        <taxon>Embryophyta</taxon>
        <taxon>Tracheophyta</taxon>
        <taxon>Spermatophyta</taxon>
        <taxon>Magnoliopsida</taxon>
        <taxon>eudicotyledons</taxon>
        <taxon>Gunneridae</taxon>
        <taxon>Pentapetalae</taxon>
        <taxon>rosids</taxon>
        <taxon>fabids</taxon>
        <taxon>Fabales</taxon>
        <taxon>Fabaceae</taxon>
        <taxon>Cercidoideae</taxon>
        <taxon>Cercideae</taxon>
        <taxon>Bauhiniinae</taxon>
        <taxon>Bauhinia</taxon>
    </lineage>
</organism>
<dbReference type="EMBL" id="CM039438">
    <property type="protein sequence ID" value="KAI4301623.1"/>
    <property type="molecule type" value="Genomic_DNA"/>
</dbReference>
<dbReference type="Proteomes" id="UP000828941">
    <property type="component" value="Chromosome 13"/>
</dbReference>
<evidence type="ECO:0000313" key="1">
    <source>
        <dbReference type="EMBL" id="KAI4301623.1"/>
    </source>
</evidence>
<reference evidence="1 2" key="1">
    <citation type="journal article" date="2022" name="DNA Res.">
        <title>Chromosomal-level genome assembly of the orchid tree Bauhinia variegata (Leguminosae; Cercidoideae) supports the allotetraploid origin hypothesis of Bauhinia.</title>
        <authorList>
            <person name="Zhong Y."/>
            <person name="Chen Y."/>
            <person name="Zheng D."/>
            <person name="Pang J."/>
            <person name="Liu Y."/>
            <person name="Luo S."/>
            <person name="Meng S."/>
            <person name="Qian L."/>
            <person name="Wei D."/>
            <person name="Dai S."/>
            <person name="Zhou R."/>
        </authorList>
    </citation>
    <scope>NUCLEOTIDE SEQUENCE [LARGE SCALE GENOMIC DNA]</scope>
    <source>
        <strain evidence="1">BV-YZ2020</strain>
    </source>
</reference>
<sequence length="409" mass="45944">MRFQLFINAFIVALVVQHGDCVGAAGGSTNRKLGYGSGAGFVQRHGTSFILNGKPHFLNGFNAYWLMYMASDPSTRPKVTATFQQASHHGLNVARTWAFSDGGYRALQVSPGSYSEQTFQGLDFVISEAGKYGVRLILSLVNNWHDYGGKNQYVQWAKERGQYVNNEDDFFTHPIVKQYYKNHIKAVLTRKNKITGLTYKDDPTIFAWELMNEPRSQQDYLGKSIQNWAREMAAYVKSIDSNHLLEVGLEGFYGQEKKQLNPGGYLVGTDFISNNQIPQIDFVTMHLYPEQWIPGSDEATQAAFVDKWVQAHIQDSKDILGKPILLAEFGKSSKFSGYSVAKRDSYFARLYDEIYSSARSGGPFTGGLFWQLLTQGMDGMRDGYEVILEESPSTANLIVQQSRKLSTLA</sequence>
<protein>
    <submittedName>
        <fullName evidence="1">Uncharacterized protein</fullName>
    </submittedName>
</protein>
<accession>A0ACB9KWH3</accession>
<evidence type="ECO:0000313" key="2">
    <source>
        <dbReference type="Proteomes" id="UP000828941"/>
    </source>
</evidence>
<comment type="caution">
    <text evidence="1">The sequence shown here is derived from an EMBL/GenBank/DDBJ whole genome shotgun (WGS) entry which is preliminary data.</text>
</comment>
<gene>
    <name evidence="1" type="ORF">L6164_034883</name>
</gene>
<proteinExistence type="predicted"/>
<name>A0ACB9KWH3_BAUVA</name>